<feature type="compositionally biased region" description="Acidic residues" evidence="13">
    <location>
        <begin position="886"/>
        <end position="895"/>
    </location>
</feature>
<dbReference type="InterPro" id="IPR036875">
    <property type="entry name" value="Znf_CCHC_sf"/>
</dbReference>
<dbReference type="InterPro" id="IPR010989">
    <property type="entry name" value="SNARE"/>
</dbReference>
<feature type="compositionally biased region" description="Pro residues" evidence="13">
    <location>
        <begin position="1314"/>
        <end position="1323"/>
    </location>
</feature>
<dbReference type="CDD" id="cd15851">
    <property type="entry name" value="SNARE_Syntaxin6"/>
    <property type="match status" value="1"/>
</dbReference>
<dbReference type="PANTHER" id="PTHR28005">
    <property type="entry name" value="AUTOPHAGY-RELATED PROTEIN 17"/>
    <property type="match status" value="1"/>
</dbReference>
<accession>A0A261XUG4</accession>
<feature type="compositionally biased region" description="Basic and acidic residues" evidence="13">
    <location>
        <begin position="1149"/>
        <end position="1175"/>
    </location>
</feature>
<feature type="compositionally biased region" description="Low complexity" evidence="13">
    <location>
        <begin position="1259"/>
        <end position="1273"/>
    </location>
</feature>
<feature type="coiled-coil region" evidence="12">
    <location>
        <begin position="570"/>
        <end position="628"/>
    </location>
</feature>
<dbReference type="GO" id="GO:0048193">
    <property type="term" value="P:Golgi vesicle transport"/>
    <property type="evidence" value="ECO:0007669"/>
    <property type="project" value="InterPro"/>
</dbReference>
<dbReference type="SUPFAM" id="SSF58038">
    <property type="entry name" value="SNARE fusion complex"/>
    <property type="match status" value="1"/>
</dbReference>
<evidence type="ECO:0000256" key="13">
    <source>
        <dbReference type="SAM" id="MobiDB-lite"/>
    </source>
</evidence>
<evidence type="ECO:0000256" key="1">
    <source>
        <dbReference type="ARBA" id="ARBA00004409"/>
    </source>
</evidence>
<feature type="compositionally biased region" description="Polar residues" evidence="13">
    <location>
        <begin position="1241"/>
        <end position="1253"/>
    </location>
</feature>
<sequence length="1371" mass="153759">MEAHLIALVSISQKGLVQGEALCSEANAILLSSAEDVGVIETVWPKCCFLYKEVLGQVERMARVATLLEGRGRQVGEFVKAKQPELSALQERLRATFDQLKIRTVDPAVLKPPSSPRLTRTTPSPSPVQQLGTTLYSFIDDQGVSQVEERIQSELSAISTFYDNIWETRERLVNTTDTIKQRLKFACRDIAVWLISQGSVLEGQEGRHEGEGEGEAEEDDESSPLSFLRKKCMVQERQTIGMADILVSLARHYDQVSAALKVYQSRPDKSVEVDMDITGLHWTVLDRDTDEIPMIIQDITDSLSSIESIADEIHAKRKTFETSWEGLVGCFELVERFGGTMEEVTEGNGTTGIKWDAKNDDDASVDAEWIASSEITAVVQRIESELPALMETTTVYLSELFNLDSYYQTYLESYSHLLLELDRRTKWRQNLQEYVNNITQTLQEGEDQEEAIRRNWWEEHGQYLPEDLCGRLGGHVAGVQVHIQEDRVLEGMELRPELLEEARKHLQASNDTSTQDLLAATGSSRITALHMQDPFDDVKRDVADNLTSLQQLYQSYQRIHATVARNNPDSEELRRTREELTSGLEGAKRDPGRFHLTQEDIKGRRQFVEQCKRDVQQLLAALRSKEHRITISEQEDEWNRGRSRSRQDDNEDFLRDESGQQAILMQEQDTQLDQISGTLTNMKDMAFTINTEIEDHNVLLDELGNQVDKTGSKLKGGLKRIRYILQKEEEAKGGYDTYEDELYREPSSEDDSDAPDSDVEDRMLGHLHYGNPYAIQKQSLLSGGAESEESESGSEADLSSNDDVQSSLDREEEDDQGEERASRLLGLAHIETHAGAQKVEQVPRDDGDSDLDSRYAVEKRKTPDQVLGMPTGVSITAQHGASEDSSASEDSDDEQGAAVQNDAAAFEQESSMLDAVVAPTPKEMMASETQVQVSIGNRDAGKATVPLKVTQYIDIDANVLTPSTTTNDSEDRDFDYLDTMDAGLMKSRYFIDKTVRQQRIEEKRCLNCMKKGHMASNCPIEKCSKCNSLGHNTRECTIDKTCLNCLRRGHLRSNCPERNHSFEERRAMKCFRCHSRMHHSDDCHLIWRVYKEEKSQGILNPIRKWCYFCASQGHFGDDCPALRMITDRQALREVTTAFGDWNCTRNKADKYNRDDNAKKKRKYQDSDRTPEEAHHPPPKPNPHAGLLKKSTADKMRVVIQHGRGKKGGDVNSAFRNPSPAPAVPSKKGKLGESRPGAVLQPSKSGTLQPTRSGKLSGGPASRPNNPAPNLNPNWSQLKQRGGDARLPHPMDLPRNTYPPPPEPLYPPAQSNIVYPPPPPPPQSGPHYANSNDDGLPKPTKKGMLGGGPKPSFRPVQPVAPKPRYKGGYGGY</sequence>
<evidence type="ECO:0000313" key="16">
    <source>
        <dbReference type="EMBL" id="OZJ02007.1"/>
    </source>
</evidence>
<dbReference type="GO" id="GO:0034727">
    <property type="term" value="P:piecemeal microautophagy of the nucleus"/>
    <property type="evidence" value="ECO:0007669"/>
    <property type="project" value="TreeGrafter"/>
</dbReference>
<evidence type="ECO:0000256" key="3">
    <source>
        <dbReference type="ARBA" id="ARBA00004623"/>
    </source>
</evidence>
<dbReference type="InterPro" id="IPR048036">
    <property type="entry name" value="Tlg1p-like_N"/>
</dbReference>
<evidence type="ECO:0000256" key="5">
    <source>
        <dbReference type="ARBA" id="ARBA00013806"/>
    </source>
</evidence>
<keyword evidence="10" id="KW-0472">Membrane</keyword>
<evidence type="ECO:0000256" key="6">
    <source>
        <dbReference type="ARBA" id="ARBA00022490"/>
    </source>
</evidence>
<feature type="domain" description="CCHC-type" evidence="14">
    <location>
        <begin position="1004"/>
        <end position="1019"/>
    </location>
</feature>
<feature type="region of interest" description="Disordered" evidence="13">
    <location>
        <begin position="877"/>
        <end position="898"/>
    </location>
</feature>
<feature type="region of interest" description="Disordered" evidence="13">
    <location>
        <begin position="736"/>
        <end position="762"/>
    </location>
</feature>
<keyword evidence="7" id="KW-0653">Protein transport</keyword>
<evidence type="ECO:0000256" key="7">
    <source>
        <dbReference type="ARBA" id="ARBA00022927"/>
    </source>
</evidence>
<feature type="domain" description="T-SNARE coiled-coil homology" evidence="15">
    <location>
        <begin position="662"/>
        <end position="724"/>
    </location>
</feature>
<evidence type="ECO:0000256" key="10">
    <source>
        <dbReference type="ARBA" id="ARBA00023136"/>
    </source>
</evidence>
<reference evidence="16 17" key="1">
    <citation type="journal article" date="2017" name="Mycologia">
        <title>Bifiguratus adelaidae, gen. et sp. nov., a new member of Mucoromycotina in endophytic and soil-dwelling habitats.</title>
        <authorList>
            <person name="Torres-Cruz T.J."/>
            <person name="Billingsley Tobias T.L."/>
            <person name="Almatruk M."/>
            <person name="Hesse C."/>
            <person name="Kuske C.R."/>
            <person name="Desiro A."/>
            <person name="Benucci G.M."/>
            <person name="Bonito G."/>
            <person name="Stajich J.E."/>
            <person name="Dunlap C."/>
            <person name="Arnold A.E."/>
            <person name="Porras-Alfaro A."/>
        </authorList>
    </citation>
    <scope>NUCLEOTIDE SEQUENCE [LARGE SCALE GENOMIC DNA]</scope>
    <source>
        <strain evidence="16 17">AZ0501</strain>
    </source>
</reference>
<dbReference type="GO" id="GO:0000422">
    <property type="term" value="P:autophagy of mitochondrion"/>
    <property type="evidence" value="ECO:0007669"/>
    <property type="project" value="TreeGrafter"/>
</dbReference>
<dbReference type="InterPro" id="IPR001878">
    <property type="entry name" value="Znf_CCHC"/>
</dbReference>
<feature type="compositionally biased region" description="Acidic residues" evidence="13">
    <location>
        <begin position="748"/>
        <end position="759"/>
    </location>
</feature>
<comment type="similarity">
    <text evidence="4">Belongs to the ATG17 family.</text>
</comment>
<protein>
    <recommendedName>
        <fullName evidence="5">Autophagy-related protein 17</fullName>
    </recommendedName>
</protein>
<dbReference type="PANTHER" id="PTHR28005:SF1">
    <property type="entry name" value="AUTOPHAGY-RELATED PROTEIN 17"/>
    <property type="match status" value="1"/>
</dbReference>
<dbReference type="GO" id="GO:0008270">
    <property type="term" value="F:zinc ion binding"/>
    <property type="evidence" value="ECO:0007669"/>
    <property type="project" value="UniProtKB-KW"/>
</dbReference>
<keyword evidence="11" id="KW-0863">Zinc-finger</keyword>
<feature type="compositionally biased region" description="Basic and acidic residues" evidence="13">
    <location>
        <begin position="841"/>
        <end position="851"/>
    </location>
</feature>
<dbReference type="SMART" id="SM00397">
    <property type="entry name" value="t_SNARE"/>
    <property type="match status" value="1"/>
</dbReference>
<feature type="compositionally biased region" description="Basic and acidic residues" evidence="13">
    <location>
        <begin position="637"/>
        <end position="653"/>
    </location>
</feature>
<evidence type="ECO:0000256" key="4">
    <source>
        <dbReference type="ARBA" id="ARBA00006259"/>
    </source>
</evidence>
<dbReference type="SMART" id="SM00343">
    <property type="entry name" value="ZnF_C2HC"/>
    <property type="match status" value="5"/>
</dbReference>
<organism evidence="16 17">
    <name type="scientific">Bifiguratus adelaidae</name>
    <dbReference type="NCBI Taxonomy" id="1938954"/>
    <lineage>
        <taxon>Eukaryota</taxon>
        <taxon>Fungi</taxon>
        <taxon>Fungi incertae sedis</taxon>
        <taxon>Mucoromycota</taxon>
        <taxon>Mucoromycotina</taxon>
        <taxon>Endogonomycetes</taxon>
        <taxon>Endogonales</taxon>
        <taxon>Endogonales incertae sedis</taxon>
        <taxon>Bifiguratus</taxon>
    </lineage>
</organism>
<dbReference type="PROSITE" id="PS50192">
    <property type="entry name" value="T_SNARE"/>
    <property type="match status" value="1"/>
</dbReference>
<dbReference type="PROSITE" id="PS50158">
    <property type="entry name" value="ZF_CCHC"/>
    <property type="match status" value="3"/>
</dbReference>
<feature type="region of interest" description="Disordered" evidence="13">
    <location>
        <begin position="779"/>
        <end position="820"/>
    </location>
</feature>
<evidence type="ECO:0000256" key="12">
    <source>
        <dbReference type="SAM" id="Coils"/>
    </source>
</evidence>
<dbReference type="GO" id="GO:0000139">
    <property type="term" value="C:Golgi membrane"/>
    <property type="evidence" value="ECO:0007669"/>
    <property type="project" value="UniProtKB-SubCell"/>
</dbReference>
<keyword evidence="17" id="KW-1185">Reference proteome</keyword>
<keyword evidence="6" id="KW-0963">Cytoplasm</keyword>
<dbReference type="GO" id="GO:0034045">
    <property type="term" value="C:phagophore assembly site membrane"/>
    <property type="evidence" value="ECO:0007669"/>
    <property type="project" value="UniProtKB-SubCell"/>
</dbReference>
<dbReference type="GO" id="GO:0015031">
    <property type="term" value="P:protein transport"/>
    <property type="evidence" value="ECO:0007669"/>
    <property type="project" value="UniProtKB-KW"/>
</dbReference>
<dbReference type="GO" id="GO:0000045">
    <property type="term" value="P:autophagosome assembly"/>
    <property type="evidence" value="ECO:0007669"/>
    <property type="project" value="TreeGrafter"/>
</dbReference>
<dbReference type="Gene3D" id="1.20.58.90">
    <property type="match status" value="1"/>
</dbReference>
<keyword evidence="9" id="KW-0333">Golgi apparatus</keyword>
<keyword evidence="8" id="KW-0072">Autophagy</keyword>
<feature type="region of interest" description="Disordered" evidence="13">
    <location>
        <begin position="1149"/>
        <end position="1189"/>
    </location>
</feature>
<evidence type="ECO:0000256" key="2">
    <source>
        <dbReference type="ARBA" id="ARBA00004496"/>
    </source>
</evidence>
<comment type="caution">
    <text evidence="16">The sequence shown here is derived from an EMBL/GenBank/DDBJ whole genome shotgun (WGS) entry which is preliminary data.</text>
</comment>
<dbReference type="SUPFAM" id="SSF57756">
    <property type="entry name" value="Retrovirus zinc finger-like domains"/>
    <property type="match status" value="1"/>
</dbReference>
<keyword evidence="7" id="KW-0813">Transport</keyword>
<evidence type="ECO:0000256" key="9">
    <source>
        <dbReference type="ARBA" id="ARBA00023034"/>
    </source>
</evidence>
<feature type="compositionally biased region" description="Pro residues" evidence="13">
    <location>
        <begin position="1296"/>
        <end position="1306"/>
    </location>
</feature>
<name>A0A261XUG4_9FUNG</name>
<dbReference type="GO" id="GO:0060090">
    <property type="term" value="F:molecular adaptor activity"/>
    <property type="evidence" value="ECO:0007669"/>
    <property type="project" value="TreeGrafter"/>
</dbReference>
<dbReference type="GO" id="GO:0003676">
    <property type="term" value="F:nucleic acid binding"/>
    <property type="evidence" value="ECO:0007669"/>
    <property type="project" value="InterPro"/>
</dbReference>
<keyword evidence="11" id="KW-0862">Zinc</keyword>
<dbReference type="CDD" id="cd21444">
    <property type="entry name" value="SNARE_NTD_Tlg1p-like"/>
    <property type="match status" value="1"/>
</dbReference>
<feature type="region of interest" description="Disordered" evidence="13">
    <location>
        <begin position="832"/>
        <end position="851"/>
    </location>
</feature>
<evidence type="ECO:0000256" key="8">
    <source>
        <dbReference type="ARBA" id="ARBA00023006"/>
    </source>
</evidence>
<dbReference type="InterPro" id="IPR015260">
    <property type="entry name" value="Syntaxin-6/10/61_N"/>
</dbReference>
<dbReference type="InterPro" id="IPR045326">
    <property type="entry name" value="ATG17-like_dom"/>
</dbReference>
<gene>
    <name evidence="16" type="ORF">BZG36_04866</name>
</gene>
<comment type="subcellular location">
    <subcellularLocation>
        <location evidence="2">Cytoplasm</location>
    </subcellularLocation>
    <subcellularLocation>
        <location evidence="1">Golgi apparatus membrane</location>
        <topology evidence="1">Single-pass type IV membrane protein</topology>
    </subcellularLocation>
    <subcellularLocation>
        <location evidence="3">Preautophagosomal structure membrane</location>
        <topology evidence="3">Peripheral membrane protein</topology>
    </subcellularLocation>
</comment>
<dbReference type="InterPro" id="IPR000727">
    <property type="entry name" value="T_SNARE_dom"/>
</dbReference>
<feature type="region of interest" description="Disordered" evidence="13">
    <location>
        <begin position="633"/>
        <end position="653"/>
    </location>
</feature>
<feature type="region of interest" description="Disordered" evidence="13">
    <location>
        <begin position="1201"/>
        <end position="1371"/>
    </location>
</feature>
<dbReference type="Pfam" id="PF04108">
    <property type="entry name" value="ATG17_like"/>
    <property type="match status" value="1"/>
</dbReference>
<feature type="region of interest" description="Disordered" evidence="13">
    <location>
        <begin position="203"/>
        <end position="223"/>
    </location>
</feature>
<dbReference type="Pfam" id="PF09177">
    <property type="entry name" value="STX6_10_61_N"/>
    <property type="match status" value="1"/>
</dbReference>
<feature type="domain" description="CCHC-type" evidence="14">
    <location>
        <begin position="1106"/>
        <end position="1120"/>
    </location>
</feature>
<keyword evidence="11" id="KW-0479">Metal-binding</keyword>
<evidence type="ECO:0000259" key="15">
    <source>
        <dbReference type="PROSITE" id="PS50192"/>
    </source>
</evidence>
<dbReference type="Proteomes" id="UP000242875">
    <property type="component" value="Unassembled WGS sequence"/>
</dbReference>
<evidence type="ECO:0000259" key="14">
    <source>
        <dbReference type="PROSITE" id="PS50158"/>
    </source>
</evidence>
<dbReference type="InterPro" id="IPR007240">
    <property type="entry name" value="Atg17"/>
</dbReference>
<dbReference type="OrthoDB" id="1937984at2759"/>
<proteinExistence type="inferred from homology"/>
<dbReference type="Gene3D" id="4.10.60.10">
    <property type="entry name" value="Zinc finger, CCHC-type"/>
    <property type="match status" value="2"/>
</dbReference>
<dbReference type="GO" id="GO:0030295">
    <property type="term" value="F:protein kinase activator activity"/>
    <property type="evidence" value="ECO:0007669"/>
    <property type="project" value="TreeGrafter"/>
</dbReference>
<feature type="compositionally biased region" description="Acidic residues" evidence="13">
    <location>
        <begin position="212"/>
        <end position="222"/>
    </location>
</feature>
<dbReference type="Gene3D" id="1.20.5.110">
    <property type="match status" value="1"/>
</dbReference>
<dbReference type="GO" id="GO:1990316">
    <property type="term" value="C:Atg1/ULK1 kinase complex"/>
    <property type="evidence" value="ECO:0007669"/>
    <property type="project" value="TreeGrafter"/>
</dbReference>
<dbReference type="SUPFAM" id="SSF47661">
    <property type="entry name" value="t-snare proteins"/>
    <property type="match status" value="1"/>
</dbReference>
<keyword evidence="12" id="KW-0175">Coiled coil</keyword>
<evidence type="ECO:0000313" key="17">
    <source>
        <dbReference type="Proteomes" id="UP000242875"/>
    </source>
</evidence>
<evidence type="ECO:0000256" key="11">
    <source>
        <dbReference type="PROSITE-ProRule" id="PRU00047"/>
    </source>
</evidence>
<dbReference type="EMBL" id="MVBO01000204">
    <property type="protein sequence ID" value="OZJ02007.1"/>
    <property type="molecule type" value="Genomic_DNA"/>
</dbReference>
<feature type="domain" description="CCHC-type" evidence="14">
    <location>
        <begin position="1042"/>
        <end position="1057"/>
    </location>
</feature>